<feature type="signal peptide" evidence="1">
    <location>
        <begin position="1"/>
        <end position="18"/>
    </location>
</feature>
<evidence type="ECO:0000313" key="2">
    <source>
        <dbReference type="EMBL" id="GLX85324.1"/>
    </source>
</evidence>
<gene>
    <name evidence="2" type="ORF">tloyanaT_15760</name>
</gene>
<reference evidence="2 3" key="1">
    <citation type="submission" date="2023-03" db="EMBL/GenBank/DDBJ databases">
        <title>Thalassotalea loyana LMG 22536T draft genome sequence.</title>
        <authorList>
            <person name="Sawabe T."/>
        </authorList>
    </citation>
    <scope>NUCLEOTIDE SEQUENCE [LARGE SCALE GENOMIC DNA]</scope>
    <source>
        <strain evidence="2 3">LMG 22536</strain>
    </source>
</reference>
<evidence type="ECO:0008006" key="4">
    <source>
        <dbReference type="Google" id="ProtNLM"/>
    </source>
</evidence>
<name>A0ABQ6HD07_9GAMM</name>
<evidence type="ECO:0000313" key="3">
    <source>
        <dbReference type="Proteomes" id="UP001157134"/>
    </source>
</evidence>
<sequence>MKKFAVLLSVLISFNSFSADYQQEINNFFDLYKKDKIEEAVDSIYGSNEYVTSIPDQIKNVKTQLKALKGLVGELNHLGKLDTYVVGDSFVHVTYLATYDRQPVRYEFQFFKVKSGWRIYSFSFDDDLSEIQKQARKAAWSGKN</sequence>
<dbReference type="RefSeq" id="WP_284297327.1">
    <property type="nucleotide sequence ID" value="NZ_BSSV01000003.1"/>
</dbReference>
<evidence type="ECO:0000256" key="1">
    <source>
        <dbReference type="SAM" id="SignalP"/>
    </source>
</evidence>
<proteinExistence type="predicted"/>
<keyword evidence="1" id="KW-0732">Signal</keyword>
<accession>A0ABQ6HD07</accession>
<organism evidence="2 3">
    <name type="scientific">Thalassotalea loyana</name>
    <dbReference type="NCBI Taxonomy" id="280483"/>
    <lineage>
        <taxon>Bacteria</taxon>
        <taxon>Pseudomonadati</taxon>
        <taxon>Pseudomonadota</taxon>
        <taxon>Gammaproteobacteria</taxon>
        <taxon>Alteromonadales</taxon>
        <taxon>Colwelliaceae</taxon>
        <taxon>Thalassotalea</taxon>
    </lineage>
</organism>
<keyword evidence="3" id="KW-1185">Reference proteome</keyword>
<dbReference type="Proteomes" id="UP001157134">
    <property type="component" value="Unassembled WGS sequence"/>
</dbReference>
<comment type="caution">
    <text evidence="2">The sequence shown here is derived from an EMBL/GenBank/DDBJ whole genome shotgun (WGS) entry which is preliminary data.</text>
</comment>
<feature type="chain" id="PRO_5045513330" description="Nuclear transport factor 2 family protein" evidence="1">
    <location>
        <begin position="19"/>
        <end position="144"/>
    </location>
</feature>
<dbReference type="EMBL" id="BSSV01000003">
    <property type="protein sequence ID" value="GLX85324.1"/>
    <property type="molecule type" value="Genomic_DNA"/>
</dbReference>
<protein>
    <recommendedName>
        <fullName evidence="4">Nuclear transport factor 2 family protein</fullName>
    </recommendedName>
</protein>